<sequence length="244" mass="26170">MGAQREEAVVMVEYRRLLDDVCAMTGLGAGEARAAAETTVTALARALDDEARAILLDAMPGELTDDFTIAGVERPAEATDFVQRVALLGRRPPAEARMRAQAVLAAIRRQDPDLIDRLDLPDDMRALTAPPDVGGGVVGPTGHQPELTADEVRRELERLPDWTGDRSGLSRTVQLPPDSLDRVLGRLDLLRRDLGRGPAVEREGDTAVLTVRTRATGGVSRLDVDLAHRIDEAIEEAGAGMSGA</sequence>
<accession>A0ABW3FSD8</accession>
<protein>
    <recommendedName>
        <fullName evidence="4">Putative pterin-4-alpha-carbinolamine dehydratase</fullName>
        <ecNumber evidence="3">4.2.1.96</ecNumber>
    </recommendedName>
</protein>
<evidence type="ECO:0000256" key="1">
    <source>
        <dbReference type="ARBA" id="ARBA00001554"/>
    </source>
</evidence>
<dbReference type="InterPro" id="IPR001533">
    <property type="entry name" value="Pterin_deHydtase"/>
</dbReference>
<dbReference type="Gene3D" id="1.10.490.110">
    <property type="entry name" value="Uncharacterized conserved protein DUF2267"/>
    <property type="match status" value="1"/>
</dbReference>
<name>A0ABW3FSD8_9PSEU</name>
<dbReference type="EC" id="4.2.1.96" evidence="3"/>
<dbReference type="EMBL" id="JBHTIW010000007">
    <property type="protein sequence ID" value="MFD0920598.1"/>
    <property type="molecule type" value="Genomic_DNA"/>
</dbReference>
<dbReference type="InterPro" id="IPR018727">
    <property type="entry name" value="DUF2267"/>
</dbReference>
<evidence type="ECO:0000256" key="2">
    <source>
        <dbReference type="ARBA" id="ARBA00006472"/>
    </source>
</evidence>
<gene>
    <name evidence="6" type="ORF">ACFQ16_12665</name>
</gene>
<proteinExistence type="inferred from homology"/>
<keyword evidence="7" id="KW-1185">Reference proteome</keyword>
<comment type="similarity">
    <text evidence="2">Belongs to the pterin-4-alpha-carbinolamine dehydratase family.</text>
</comment>
<evidence type="ECO:0000256" key="3">
    <source>
        <dbReference type="ARBA" id="ARBA00013252"/>
    </source>
</evidence>
<comment type="catalytic activity">
    <reaction evidence="1">
        <text>(4aS,6R)-4a-hydroxy-L-erythro-5,6,7,8-tetrahydrobiopterin = (6R)-L-erythro-6,7-dihydrobiopterin + H2O</text>
        <dbReference type="Rhea" id="RHEA:11920"/>
        <dbReference type="ChEBI" id="CHEBI:15377"/>
        <dbReference type="ChEBI" id="CHEBI:15642"/>
        <dbReference type="ChEBI" id="CHEBI:43120"/>
        <dbReference type="EC" id="4.2.1.96"/>
    </reaction>
</comment>
<reference evidence="7" key="1">
    <citation type="journal article" date="2019" name="Int. J. Syst. Evol. Microbiol.">
        <title>The Global Catalogue of Microorganisms (GCM) 10K type strain sequencing project: providing services to taxonomists for standard genome sequencing and annotation.</title>
        <authorList>
            <consortium name="The Broad Institute Genomics Platform"/>
            <consortium name="The Broad Institute Genome Sequencing Center for Infectious Disease"/>
            <person name="Wu L."/>
            <person name="Ma J."/>
        </authorList>
    </citation>
    <scope>NUCLEOTIDE SEQUENCE [LARGE SCALE GENOMIC DNA]</scope>
    <source>
        <strain evidence="7">CCUG 56401</strain>
    </source>
</reference>
<evidence type="ECO:0000256" key="4">
    <source>
        <dbReference type="ARBA" id="ARBA00021735"/>
    </source>
</evidence>
<evidence type="ECO:0000256" key="5">
    <source>
        <dbReference type="ARBA" id="ARBA00023239"/>
    </source>
</evidence>
<dbReference type="InterPro" id="IPR036428">
    <property type="entry name" value="PCD_sf"/>
</dbReference>
<dbReference type="Proteomes" id="UP001597018">
    <property type="component" value="Unassembled WGS sequence"/>
</dbReference>
<dbReference type="Pfam" id="PF10025">
    <property type="entry name" value="DUF2267"/>
    <property type="match status" value="1"/>
</dbReference>
<dbReference type="InterPro" id="IPR038282">
    <property type="entry name" value="DUF2267_sf"/>
</dbReference>
<dbReference type="SUPFAM" id="SSF55248">
    <property type="entry name" value="PCD-like"/>
    <property type="match status" value="1"/>
</dbReference>
<comment type="caution">
    <text evidence="6">The sequence shown here is derived from an EMBL/GenBank/DDBJ whole genome shotgun (WGS) entry which is preliminary data.</text>
</comment>
<keyword evidence="5" id="KW-0456">Lyase</keyword>
<dbReference type="Pfam" id="PF01329">
    <property type="entry name" value="Pterin_4a"/>
    <property type="match status" value="1"/>
</dbReference>
<evidence type="ECO:0000313" key="7">
    <source>
        <dbReference type="Proteomes" id="UP001597018"/>
    </source>
</evidence>
<evidence type="ECO:0000313" key="6">
    <source>
        <dbReference type="EMBL" id="MFD0920598.1"/>
    </source>
</evidence>
<dbReference type="RefSeq" id="WP_345600190.1">
    <property type="nucleotide sequence ID" value="NZ_BAABLT010000005.1"/>
</dbReference>
<organism evidence="6 7">
    <name type="scientific">Saccharopolyspora rosea</name>
    <dbReference type="NCBI Taxonomy" id="524884"/>
    <lineage>
        <taxon>Bacteria</taxon>
        <taxon>Bacillati</taxon>
        <taxon>Actinomycetota</taxon>
        <taxon>Actinomycetes</taxon>
        <taxon>Pseudonocardiales</taxon>
        <taxon>Pseudonocardiaceae</taxon>
        <taxon>Saccharopolyspora</taxon>
    </lineage>
</organism>